<keyword evidence="5" id="KW-1185">Reference proteome</keyword>
<keyword evidence="1" id="KW-0479">Metal-binding</keyword>
<comment type="caution">
    <text evidence="4">The sequence shown here is derived from an EMBL/GenBank/DDBJ whole genome shotgun (WGS) entry which is preliminary data.</text>
</comment>
<name>A0ABU6TXY5_9FABA</name>
<protein>
    <recommendedName>
        <fullName evidence="3">RING-type domain-containing protein</fullName>
    </recommendedName>
</protein>
<keyword evidence="1" id="KW-0863">Zinc-finger</keyword>
<evidence type="ECO:0000313" key="5">
    <source>
        <dbReference type="Proteomes" id="UP001341840"/>
    </source>
</evidence>
<dbReference type="SUPFAM" id="SSF57850">
    <property type="entry name" value="RING/U-box"/>
    <property type="match status" value="1"/>
</dbReference>
<evidence type="ECO:0000259" key="3">
    <source>
        <dbReference type="PROSITE" id="PS50089"/>
    </source>
</evidence>
<sequence>RTVSTFLSTAEFREKIDRLMMSRTGSISQTLQDEEDDDDVDFEERRTQRLMEFFKERLNHNLNRNPEESSSEDEARGYEEEEKMINNHEEKEKGTVIINNDSDHDESSYCLSNSSPTLHTPSAESSWSYKDSELNADEFVRVAYISSQPEPPPPQSECSWQHSRQFSSQSSTPSSIEMDFLYDMRGQMSQLFREMSELRNSINSCISMQMQLQMQMQQFKNQDVYSAKKEEKLSNNNTSKKGKCCICNESKVEAVLYRCGHMCACLKCANELQRKGENCPICKTPVVDVVR</sequence>
<evidence type="ECO:0000256" key="2">
    <source>
        <dbReference type="SAM" id="MobiDB-lite"/>
    </source>
</evidence>
<organism evidence="4 5">
    <name type="scientific">Stylosanthes scabra</name>
    <dbReference type="NCBI Taxonomy" id="79078"/>
    <lineage>
        <taxon>Eukaryota</taxon>
        <taxon>Viridiplantae</taxon>
        <taxon>Streptophyta</taxon>
        <taxon>Embryophyta</taxon>
        <taxon>Tracheophyta</taxon>
        <taxon>Spermatophyta</taxon>
        <taxon>Magnoliopsida</taxon>
        <taxon>eudicotyledons</taxon>
        <taxon>Gunneridae</taxon>
        <taxon>Pentapetalae</taxon>
        <taxon>rosids</taxon>
        <taxon>fabids</taxon>
        <taxon>Fabales</taxon>
        <taxon>Fabaceae</taxon>
        <taxon>Papilionoideae</taxon>
        <taxon>50 kb inversion clade</taxon>
        <taxon>dalbergioids sensu lato</taxon>
        <taxon>Dalbergieae</taxon>
        <taxon>Pterocarpus clade</taxon>
        <taxon>Stylosanthes</taxon>
    </lineage>
</organism>
<proteinExistence type="predicted"/>
<accession>A0ABU6TXY5</accession>
<dbReference type="EMBL" id="JASCZI010094377">
    <property type="protein sequence ID" value="MED6153750.1"/>
    <property type="molecule type" value="Genomic_DNA"/>
</dbReference>
<feature type="non-terminal residue" evidence="4">
    <location>
        <position position="1"/>
    </location>
</feature>
<gene>
    <name evidence="4" type="ORF">PIB30_105030</name>
</gene>
<dbReference type="PROSITE" id="PS50089">
    <property type="entry name" value="ZF_RING_2"/>
    <property type="match status" value="1"/>
</dbReference>
<keyword evidence="1" id="KW-0862">Zinc</keyword>
<dbReference type="SMART" id="SM00184">
    <property type="entry name" value="RING"/>
    <property type="match status" value="1"/>
</dbReference>
<dbReference type="Proteomes" id="UP001341840">
    <property type="component" value="Unassembled WGS sequence"/>
</dbReference>
<feature type="region of interest" description="Disordered" evidence="2">
    <location>
        <begin position="61"/>
        <end position="129"/>
    </location>
</feature>
<feature type="compositionally biased region" description="Basic and acidic residues" evidence="2">
    <location>
        <begin position="73"/>
        <end position="94"/>
    </location>
</feature>
<evidence type="ECO:0000256" key="1">
    <source>
        <dbReference type="PROSITE-ProRule" id="PRU00175"/>
    </source>
</evidence>
<feature type="compositionally biased region" description="Polar residues" evidence="2">
    <location>
        <begin position="109"/>
        <end position="129"/>
    </location>
</feature>
<feature type="non-terminal residue" evidence="4">
    <location>
        <position position="291"/>
    </location>
</feature>
<dbReference type="InterPro" id="IPR013083">
    <property type="entry name" value="Znf_RING/FYVE/PHD"/>
</dbReference>
<dbReference type="Pfam" id="PF13920">
    <property type="entry name" value="zf-C3HC4_3"/>
    <property type="match status" value="1"/>
</dbReference>
<dbReference type="Gene3D" id="3.30.40.10">
    <property type="entry name" value="Zinc/RING finger domain, C3HC4 (zinc finger)"/>
    <property type="match status" value="1"/>
</dbReference>
<feature type="domain" description="RING-type" evidence="3">
    <location>
        <begin position="244"/>
        <end position="283"/>
    </location>
</feature>
<dbReference type="PANTHER" id="PTHR47820">
    <property type="entry name" value="BNAC05G24000D PROTEIN"/>
    <property type="match status" value="1"/>
</dbReference>
<reference evidence="4 5" key="1">
    <citation type="journal article" date="2023" name="Plants (Basel)">
        <title>Bridging the Gap: Combining Genomics and Transcriptomics Approaches to Understand Stylosanthes scabra, an Orphan Legume from the Brazilian Caatinga.</title>
        <authorList>
            <person name="Ferreira-Neto J.R.C."/>
            <person name="da Silva M.D."/>
            <person name="Binneck E."/>
            <person name="de Melo N.F."/>
            <person name="da Silva R.H."/>
            <person name="de Melo A.L.T.M."/>
            <person name="Pandolfi V."/>
            <person name="Bustamante F.O."/>
            <person name="Brasileiro-Vidal A.C."/>
            <person name="Benko-Iseppon A.M."/>
        </authorList>
    </citation>
    <scope>NUCLEOTIDE SEQUENCE [LARGE SCALE GENOMIC DNA]</scope>
    <source>
        <tissue evidence="4">Leaves</tissue>
    </source>
</reference>
<dbReference type="PANTHER" id="PTHR47820:SF3">
    <property type="entry name" value="OS07G0499800 PROTEIN"/>
    <property type="match status" value="1"/>
</dbReference>
<evidence type="ECO:0000313" key="4">
    <source>
        <dbReference type="EMBL" id="MED6153750.1"/>
    </source>
</evidence>
<feature type="compositionally biased region" description="Low complexity" evidence="2">
    <location>
        <begin position="156"/>
        <end position="173"/>
    </location>
</feature>
<feature type="region of interest" description="Disordered" evidence="2">
    <location>
        <begin position="146"/>
        <end position="173"/>
    </location>
</feature>
<dbReference type="InterPro" id="IPR001841">
    <property type="entry name" value="Znf_RING"/>
</dbReference>